<evidence type="ECO:0000313" key="3">
    <source>
        <dbReference type="EMBL" id="OJZ90935.1"/>
    </source>
</evidence>
<dbReference type="Proteomes" id="UP000184063">
    <property type="component" value="Unassembled WGS sequence"/>
</dbReference>
<proteinExistence type="predicted"/>
<keyword evidence="1" id="KW-0812">Transmembrane</keyword>
<reference evidence="4" key="1">
    <citation type="journal article" date="2017" name="Genome Biol.">
        <title>Comparative genomics reveals high biological diversity and specific adaptations in the industrially and medically important fungal genus Aspergillus.</title>
        <authorList>
            <person name="de Vries R.P."/>
            <person name="Riley R."/>
            <person name="Wiebenga A."/>
            <person name="Aguilar-Osorio G."/>
            <person name="Amillis S."/>
            <person name="Uchima C.A."/>
            <person name="Anderluh G."/>
            <person name="Asadollahi M."/>
            <person name="Askin M."/>
            <person name="Barry K."/>
            <person name="Battaglia E."/>
            <person name="Bayram O."/>
            <person name="Benocci T."/>
            <person name="Braus-Stromeyer S.A."/>
            <person name="Caldana C."/>
            <person name="Canovas D."/>
            <person name="Cerqueira G.C."/>
            <person name="Chen F."/>
            <person name="Chen W."/>
            <person name="Choi C."/>
            <person name="Clum A."/>
            <person name="Dos Santos R.A."/>
            <person name="Damasio A.R."/>
            <person name="Diallinas G."/>
            <person name="Emri T."/>
            <person name="Fekete E."/>
            <person name="Flipphi M."/>
            <person name="Freyberg S."/>
            <person name="Gallo A."/>
            <person name="Gournas C."/>
            <person name="Habgood R."/>
            <person name="Hainaut M."/>
            <person name="Harispe M.L."/>
            <person name="Henrissat B."/>
            <person name="Hilden K.S."/>
            <person name="Hope R."/>
            <person name="Hossain A."/>
            <person name="Karabika E."/>
            <person name="Karaffa L."/>
            <person name="Karanyi Z."/>
            <person name="Krasevec N."/>
            <person name="Kuo A."/>
            <person name="Kusch H."/>
            <person name="LaButti K."/>
            <person name="Lagendijk E.L."/>
            <person name="Lapidus A."/>
            <person name="Levasseur A."/>
            <person name="Lindquist E."/>
            <person name="Lipzen A."/>
            <person name="Logrieco A.F."/>
            <person name="MacCabe A."/>
            <person name="Maekelae M.R."/>
            <person name="Malavazi I."/>
            <person name="Melin P."/>
            <person name="Meyer V."/>
            <person name="Mielnichuk N."/>
            <person name="Miskei M."/>
            <person name="Molnar A.P."/>
            <person name="Mule G."/>
            <person name="Ngan C.Y."/>
            <person name="Orejas M."/>
            <person name="Orosz E."/>
            <person name="Ouedraogo J.P."/>
            <person name="Overkamp K.M."/>
            <person name="Park H.-S."/>
            <person name="Perrone G."/>
            <person name="Piumi F."/>
            <person name="Punt P.J."/>
            <person name="Ram A.F."/>
            <person name="Ramon A."/>
            <person name="Rauscher S."/>
            <person name="Record E."/>
            <person name="Riano-Pachon D.M."/>
            <person name="Robert V."/>
            <person name="Roehrig J."/>
            <person name="Ruller R."/>
            <person name="Salamov A."/>
            <person name="Salih N.S."/>
            <person name="Samson R.A."/>
            <person name="Sandor E."/>
            <person name="Sanguinetti M."/>
            <person name="Schuetze T."/>
            <person name="Sepcic K."/>
            <person name="Shelest E."/>
            <person name="Sherlock G."/>
            <person name="Sophianopoulou V."/>
            <person name="Squina F.M."/>
            <person name="Sun H."/>
            <person name="Susca A."/>
            <person name="Todd R.B."/>
            <person name="Tsang A."/>
            <person name="Unkles S.E."/>
            <person name="van de Wiele N."/>
            <person name="van Rossen-Uffink D."/>
            <person name="Oliveira J.V."/>
            <person name="Vesth T.C."/>
            <person name="Visser J."/>
            <person name="Yu J.-H."/>
            <person name="Zhou M."/>
            <person name="Andersen M.R."/>
            <person name="Archer D.B."/>
            <person name="Baker S.E."/>
            <person name="Benoit I."/>
            <person name="Brakhage A.A."/>
            <person name="Braus G.H."/>
            <person name="Fischer R."/>
            <person name="Frisvad J.C."/>
            <person name="Goldman G.H."/>
            <person name="Houbraken J."/>
            <person name="Oakley B."/>
            <person name="Pocsi I."/>
            <person name="Scazzocchio C."/>
            <person name="Seiboth B."/>
            <person name="vanKuyk P.A."/>
            <person name="Wortman J."/>
            <person name="Dyer P.S."/>
            <person name="Grigoriev I.V."/>
        </authorList>
    </citation>
    <scope>NUCLEOTIDE SEQUENCE [LARGE SCALE GENOMIC DNA]</scope>
    <source>
        <strain evidence="4">CBS 106.47</strain>
    </source>
</reference>
<sequence length="83" mass="9329">MFLVSLLISSAVLPATSSWEKRINSTFGHLQSMGLLCSVQSTPFCFFSLFSFLSCPIILFLIYPARGRGRDPWMEVYIGMAGW</sequence>
<dbReference type="VEuPathDB" id="FungiDB:ASPFODRAFT_438909"/>
<evidence type="ECO:0000256" key="1">
    <source>
        <dbReference type="SAM" id="Phobius"/>
    </source>
</evidence>
<protein>
    <submittedName>
        <fullName evidence="3">Uncharacterized protein</fullName>
    </submittedName>
</protein>
<keyword evidence="1" id="KW-0472">Membrane</keyword>
<gene>
    <name evidence="3" type="ORF">ASPFODRAFT_438909</name>
</gene>
<feature type="transmembrane region" description="Helical" evidence="1">
    <location>
        <begin position="41"/>
        <end position="63"/>
    </location>
</feature>
<feature type="signal peptide" evidence="2">
    <location>
        <begin position="1"/>
        <end position="18"/>
    </location>
</feature>
<feature type="chain" id="PRO_5012838384" evidence="2">
    <location>
        <begin position="19"/>
        <end position="83"/>
    </location>
</feature>
<accession>A0A1M3TW25</accession>
<keyword evidence="2" id="KW-0732">Signal</keyword>
<dbReference type="AlphaFoldDB" id="A0A1M3TW25"/>
<keyword evidence="1" id="KW-1133">Transmembrane helix</keyword>
<name>A0A1M3TW25_ASPLC</name>
<evidence type="ECO:0000313" key="4">
    <source>
        <dbReference type="Proteomes" id="UP000184063"/>
    </source>
</evidence>
<dbReference type="EMBL" id="KV878237">
    <property type="protein sequence ID" value="OJZ90935.1"/>
    <property type="molecule type" value="Genomic_DNA"/>
</dbReference>
<organism evidence="3 4">
    <name type="scientific">Aspergillus luchuensis (strain CBS 106.47)</name>
    <dbReference type="NCBI Taxonomy" id="1137211"/>
    <lineage>
        <taxon>Eukaryota</taxon>
        <taxon>Fungi</taxon>
        <taxon>Dikarya</taxon>
        <taxon>Ascomycota</taxon>
        <taxon>Pezizomycotina</taxon>
        <taxon>Eurotiomycetes</taxon>
        <taxon>Eurotiomycetidae</taxon>
        <taxon>Eurotiales</taxon>
        <taxon>Aspergillaceae</taxon>
        <taxon>Aspergillus</taxon>
        <taxon>Aspergillus subgen. Circumdati</taxon>
    </lineage>
</organism>
<evidence type="ECO:0000256" key="2">
    <source>
        <dbReference type="SAM" id="SignalP"/>
    </source>
</evidence>